<evidence type="ECO:0000256" key="2">
    <source>
        <dbReference type="ARBA" id="ARBA00023125"/>
    </source>
</evidence>
<keyword evidence="3" id="KW-0804">Transcription</keyword>
<dbReference type="Gene3D" id="1.10.10.10">
    <property type="entry name" value="Winged helix-like DNA-binding domain superfamily/Winged helix DNA-binding domain"/>
    <property type="match status" value="1"/>
</dbReference>
<dbReference type="PROSITE" id="PS50039">
    <property type="entry name" value="FORK_HEAD_3"/>
    <property type="match status" value="1"/>
</dbReference>
<accession>A0A4U1F1R2</accession>
<feature type="non-terminal residue" evidence="8">
    <location>
        <position position="1"/>
    </location>
</feature>
<feature type="compositionally biased region" description="Basic residues" evidence="6">
    <location>
        <begin position="176"/>
        <end position="188"/>
    </location>
</feature>
<reference evidence="9" key="1">
    <citation type="journal article" date="2019" name="IScience">
        <title>Narwhal Genome Reveals Long-Term Low Genetic Diversity despite Current Large Abundance Size.</title>
        <authorList>
            <person name="Westbury M.V."/>
            <person name="Petersen B."/>
            <person name="Garde E."/>
            <person name="Heide-Jorgensen M.P."/>
            <person name="Lorenzen E.D."/>
        </authorList>
    </citation>
    <scope>NUCLEOTIDE SEQUENCE [LARGE SCALE GENOMIC DNA]</scope>
</reference>
<feature type="region of interest" description="Disordered" evidence="6">
    <location>
        <begin position="94"/>
        <end position="194"/>
    </location>
</feature>
<gene>
    <name evidence="8" type="ORF">EI555_000599</name>
</gene>
<evidence type="ECO:0000313" key="8">
    <source>
        <dbReference type="EMBL" id="TKC43118.1"/>
    </source>
</evidence>
<evidence type="ECO:0000256" key="3">
    <source>
        <dbReference type="ARBA" id="ARBA00023163"/>
    </source>
</evidence>
<dbReference type="SMART" id="SM00339">
    <property type="entry name" value="FH"/>
    <property type="match status" value="1"/>
</dbReference>
<dbReference type="InterPro" id="IPR036390">
    <property type="entry name" value="WH_DNA-bd_sf"/>
</dbReference>
<dbReference type="CDD" id="cd20036">
    <property type="entry name" value="FH_FOXR"/>
    <property type="match status" value="1"/>
</dbReference>
<dbReference type="PANTHER" id="PTHR46789">
    <property type="entry name" value="FORKHEAD BOX PROTEIN R1"/>
    <property type="match status" value="1"/>
</dbReference>
<keyword evidence="4 5" id="KW-0539">Nucleus</keyword>
<proteinExistence type="predicted"/>
<feature type="DNA-binding region" description="Fork-head" evidence="5">
    <location>
        <begin position="200"/>
        <end position="299"/>
    </location>
</feature>
<dbReference type="GO" id="GO:0005634">
    <property type="term" value="C:nucleus"/>
    <property type="evidence" value="ECO:0007669"/>
    <property type="project" value="UniProtKB-SubCell"/>
</dbReference>
<keyword evidence="2 5" id="KW-0238">DNA-binding</keyword>
<dbReference type="SUPFAM" id="SSF46785">
    <property type="entry name" value="Winged helix' DNA-binding domain"/>
    <property type="match status" value="1"/>
</dbReference>
<dbReference type="InterPro" id="IPR052328">
    <property type="entry name" value="FOX_transcription_regulators"/>
</dbReference>
<dbReference type="InterPro" id="IPR036388">
    <property type="entry name" value="WH-like_DNA-bd_sf"/>
</dbReference>
<keyword evidence="1" id="KW-0805">Transcription regulation</keyword>
<evidence type="ECO:0000256" key="1">
    <source>
        <dbReference type="ARBA" id="ARBA00023015"/>
    </source>
</evidence>
<feature type="domain" description="Fork-head" evidence="7">
    <location>
        <begin position="200"/>
        <end position="299"/>
    </location>
</feature>
<feature type="compositionally biased region" description="Acidic residues" evidence="6">
    <location>
        <begin position="156"/>
        <end position="167"/>
    </location>
</feature>
<dbReference type="PRINTS" id="PR00053">
    <property type="entry name" value="FORKHEAD"/>
</dbReference>
<dbReference type="AlphaFoldDB" id="A0A4U1F1R2"/>
<dbReference type="FunFam" id="1.10.10.10:FF:000505">
    <property type="entry name" value="Forkhead box R1"/>
    <property type="match status" value="1"/>
</dbReference>
<dbReference type="Pfam" id="PF00250">
    <property type="entry name" value="Forkhead"/>
    <property type="match status" value="1"/>
</dbReference>
<protein>
    <recommendedName>
        <fullName evidence="7">Fork-head domain-containing protein</fullName>
    </recommendedName>
</protein>
<evidence type="ECO:0000313" key="9">
    <source>
        <dbReference type="Proteomes" id="UP000308365"/>
    </source>
</evidence>
<comment type="subcellular location">
    <subcellularLocation>
        <location evidence="5">Nucleus</location>
    </subcellularLocation>
</comment>
<dbReference type="GO" id="GO:0003700">
    <property type="term" value="F:DNA-binding transcription factor activity"/>
    <property type="evidence" value="ECO:0007669"/>
    <property type="project" value="InterPro"/>
</dbReference>
<sequence length="324" mass="36755">LIVDLKLQHLDFWASLHGQVPGLLDWDMGNECFLAFTTTHLPLAEQNLARYKLRIVEPPKLPLEKKPNPDKDGPDFEPNLWMWVDPNIVFPPGKLEVREPSKGKNLTSIVPSPQPPPKEKDFAKCPQATVVESPSLSGDQYPPRKRFASSPSNWELTEEKEAEDQDDSSSVALPSPHKRAPLQSRRLRQANSQEGGLWSRPPLNYFHLIALALRNSSPCGLNVQQIYSFTRQHFPFFRTAPEGWKNTVRHNLCFRDSFEKVPVSMQGGASTRPRSCLWKLTDEGHRRFAEEARALASTKLETIQQCMSQPGVRPRHTWGRGEGP</sequence>
<evidence type="ECO:0000259" key="7">
    <source>
        <dbReference type="PROSITE" id="PS50039"/>
    </source>
</evidence>
<dbReference type="InterPro" id="IPR001766">
    <property type="entry name" value="Fork_head_dom"/>
</dbReference>
<name>A0A4U1F1R2_MONMO</name>
<dbReference type="PANTHER" id="PTHR46789:SF1">
    <property type="entry name" value="FORKHEAD BOX PROTEIN R1"/>
    <property type="match status" value="1"/>
</dbReference>
<organism evidence="8 9">
    <name type="scientific">Monodon monoceros</name>
    <name type="common">Narwhal</name>
    <name type="synonym">Ceratodon monodon</name>
    <dbReference type="NCBI Taxonomy" id="40151"/>
    <lineage>
        <taxon>Eukaryota</taxon>
        <taxon>Metazoa</taxon>
        <taxon>Chordata</taxon>
        <taxon>Craniata</taxon>
        <taxon>Vertebrata</taxon>
        <taxon>Euteleostomi</taxon>
        <taxon>Mammalia</taxon>
        <taxon>Eutheria</taxon>
        <taxon>Laurasiatheria</taxon>
        <taxon>Artiodactyla</taxon>
        <taxon>Whippomorpha</taxon>
        <taxon>Cetacea</taxon>
        <taxon>Odontoceti</taxon>
        <taxon>Monodontidae</taxon>
        <taxon>Monodon</taxon>
    </lineage>
</organism>
<dbReference type="Proteomes" id="UP000308365">
    <property type="component" value="Unassembled WGS sequence"/>
</dbReference>
<evidence type="ECO:0000256" key="4">
    <source>
        <dbReference type="ARBA" id="ARBA00023242"/>
    </source>
</evidence>
<evidence type="ECO:0000256" key="6">
    <source>
        <dbReference type="SAM" id="MobiDB-lite"/>
    </source>
</evidence>
<evidence type="ECO:0000256" key="5">
    <source>
        <dbReference type="PROSITE-ProRule" id="PRU00089"/>
    </source>
</evidence>
<dbReference type="GO" id="GO:1990837">
    <property type="term" value="F:sequence-specific double-stranded DNA binding"/>
    <property type="evidence" value="ECO:0007669"/>
    <property type="project" value="TreeGrafter"/>
</dbReference>
<dbReference type="EMBL" id="RWIC01000496">
    <property type="protein sequence ID" value="TKC43118.1"/>
    <property type="molecule type" value="Genomic_DNA"/>
</dbReference>
<comment type="caution">
    <text evidence="8">The sequence shown here is derived from an EMBL/GenBank/DDBJ whole genome shotgun (WGS) entry which is preliminary data.</text>
</comment>